<feature type="region of interest" description="Disordered" evidence="5">
    <location>
        <begin position="514"/>
        <end position="545"/>
    </location>
</feature>
<dbReference type="AlphaFoldDB" id="A0AAW2DHC7"/>
<dbReference type="SMART" id="SM00353">
    <property type="entry name" value="HLH"/>
    <property type="match status" value="1"/>
</dbReference>
<dbReference type="Pfam" id="PF00010">
    <property type="entry name" value="HLH"/>
    <property type="match status" value="1"/>
</dbReference>
<evidence type="ECO:0000256" key="5">
    <source>
        <dbReference type="SAM" id="MobiDB-lite"/>
    </source>
</evidence>
<name>A0AAW2DHC7_9ROSI</name>
<organism evidence="7 8">
    <name type="scientific">Lithocarpus litseifolius</name>
    <dbReference type="NCBI Taxonomy" id="425828"/>
    <lineage>
        <taxon>Eukaryota</taxon>
        <taxon>Viridiplantae</taxon>
        <taxon>Streptophyta</taxon>
        <taxon>Embryophyta</taxon>
        <taxon>Tracheophyta</taxon>
        <taxon>Spermatophyta</taxon>
        <taxon>Magnoliopsida</taxon>
        <taxon>eudicotyledons</taxon>
        <taxon>Gunneridae</taxon>
        <taxon>Pentapetalae</taxon>
        <taxon>rosids</taxon>
        <taxon>fabids</taxon>
        <taxon>Fagales</taxon>
        <taxon>Fagaceae</taxon>
        <taxon>Lithocarpus</taxon>
    </lineage>
</organism>
<dbReference type="FunFam" id="4.10.280.10:FF:000004">
    <property type="entry name" value="Basic helix-loop-helix transcription factor"/>
    <property type="match status" value="1"/>
</dbReference>
<comment type="subcellular location">
    <subcellularLocation>
        <location evidence="1">Nucleus</location>
    </subcellularLocation>
</comment>
<evidence type="ECO:0000313" key="8">
    <source>
        <dbReference type="Proteomes" id="UP001459277"/>
    </source>
</evidence>
<dbReference type="GO" id="GO:0005634">
    <property type="term" value="C:nucleus"/>
    <property type="evidence" value="ECO:0007669"/>
    <property type="project" value="UniProtKB-SubCell"/>
</dbReference>
<dbReference type="GO" id="GO:0046983">
    <property type="term" value="F:protein dimerization activity"/>
    <property type="evidence" value="ECO:0007669"/>
    <property type="project" value="InterPro"/>
</dbReference>
<gene>
    <name evidence="7" type="ORF">SO802_010047</name>
</gene>
<feature type="region of interest" description="Disordered" evidence="5">
    <location>
        <begin position="54"/>
        <end position="94"/>
    </location>
</feature>
<sequence length="545" mass="59865">MNNNWLPAGWNFESDLPVTNQKKSLGNLKHFYRQDNDIVELLWRNGQVVLHSQTRKPSFNHNDSRQVVQKPKLRGSGSYGNSSNLIQNDDDDGDETVSWVQYPLEVDPFEKEFCYNLFSELPPSDPKEIEQNKLLDKFGASDTDVDATHVIANSHQPTSISISNSVVPEFPGNLGHHPPRFPFPESAAQRNHDLGGSGKVLNSIGSSNGQHGGEGSGQLMQGEVRECSVMTIGSSHCGSNQVPNDPDFSNGVGTSALFAGPVKQDVHKITPQSERRKMDTLEPTVASSSGGSGGSFGRRCTQSTGVNSMKRKVRDAEELECQSEAAELESAAGNKPAQRSASSRRSRSAEVHNLSERRRRDRINEKMKALQELIPHCNKTDKASMLDEAIEYLKSLQLQLQVMWMGSGMAPMMFPGVQRYISLMGMGIGPPPMPFSHNPMHLQRVPPVDQSMSMAPSTNHALMCQTPVLNNVNYQNQMHNPSFSEKYARYMGFHHMQTASQPLHMLRFGSPTIQQSQTTVPPGTSSGHLNGGAAINDTASGMNDG</sequence>
<keyword evidence="2" id="KW-0805">Transcription regulation</keyword>
<feature type="domain" description="BHLH" evidence="6">
    <location>
        <begin position="347"/>
        <end position="396"/>
    </location>
</feature>
<evidence type="ECO:0000259" key="6">
    <source>
        <dbReference type="PROSITE" id="PS50888"/>
    </source>
</evidence>
<dbReference type="InterPro" id="IPR036638">
    <property type="entry name" value="HLH_DNA-bd_sf"/>
</dbReference>
<evidence type="ECO:0000256" key="1">
    <source>
        <dbReference type="ARBA" id="ARBA00004123"/>
    </source>
</evidence>
<dbReference type="EMBL" id="JAZDWU010000003">
    <property type="protein sequence ID" value="KAL0008545.1"/>
    <property type="molecule type" value="Genomic_DNA"/>
</dbReference>
<keyword evidence="3" id="KW-0804">Transcription</keyword>
<evidence type="ECO:0000256" key="3">
    <source>
        <dbReference type="ARBA" id="ARBA00023163"/>
    </source>
</evidence>
<dbReference type="GO" id="GO:0003700">
    <property type="term" value="F:DNA-binding transcription factor activity"/>
    <property type="evidence" value="ECO:0007669"/>
    <property type="project" value="InterPro"/>
</dbReference>
<reference evidence="7 8" key="1">
    <citation type="submission" date="2024-01" db="EMBL/GenBank/DDBJ databases">
        <title>A telomere-to-telomere, gap-free genome of sweet tea (Lithocarpus litseifolius).</title>
        <authorList>
            <person name="Zhou J."/>
        </authorList>
    </citation>
    <scope>NUCLEOTIDE SEQUENCE [LARGE SCALE GENOMIC DNA]</scope>
    <source>
        <strain evidence="7">Zhou-2022a</strain>
        <tissue evidence="7">Leaf</tissue>
    </source>
</reference>
<comment type="caution">
    <text evidence="7">The sequence shown here is derived from an EMBL/GenBank/DDBJ whole genome shotgun (WGS) entry which is preliminary data.</text>
</comment>
<dbReference type="Proteomes" id="UP001459277">
    <property type="component" value="Unassembled WGS sequence"/>
</dbReference>
<evidence type="ECO:0000256" key="2">
    <source>
        <dbReference type="ARBA" id="ARBA00023015"/>
    </source>
</evidence>
<evidence type="ECO:0000256" key="4">
    <source>
        <dbReference type="ARBA" id="ARBA00023242"/>
    </source>
</evidence>
<dbReference type="InterPro" id="IPR011598">
    <property type="entry name" value="bHLH_dom"/>
</dbReference>
<keyword evidence="4" id="KW-0539">Nucleus</keyword>
<proteinExistence type="predicted"/>
<feature type="region of interest" description="Disordered" evidence="5">
    <location>
        <begin position="270"/>
        <end position="362"/>
    </location>
</feature>
<feature type="compositionally biased region" description="Polar residues" evidence="5">
    <location>
        <begin position="514"/>
        <end position="528"/>
    </location>
</feature>
<dbReference type="InterPro" id="IPR047265">
    <property type="entry name" value="PIF1-like_bHLH"/>
</dbReference>
<feature type="compositionally biased region" description="Basic and acidic residues" evidence="5">
    <location>
        <begin position="347"/>
        <end position="362"/>
    </location>
</feature>
<feature type="compositionally biased region" description="Basic and acidic residues" evidence="5">
    <location>
        <begin position="270"/>
        <end position="280"/>
    </location>
</feature>
<dbReference type="CDD" id="cd11445">
    <property type="entry name" value="bHLH_AtPIF_like"/>
    <property type="match status" value="1"/>
</dbReference>
<feature type="compositionally biased region" description="Polar residues" evidence="5">
    <location>
        <begin position="54"/>
        <end position="67"/>
    </location>
</feature>
<dbReference type="Gene3D" id="4.10.280.10">
    <property type="entry name" value="Helix-loop-helix DNA-binding domain"/>
    <property type="match status" value="1"/>
</dbReference>
<dbReference type="PROSITE" id="PS50888">
    <property type="entry name" value="BHLH"/>
    <property type="match status" value="1"/>
</dbReference>
<dbReference type="InterPro" id="IPR044273">
    <property type="entry name" value="PIF3-like"/>
</dbReference>
<dbReference type="SUPFAM" id="SSF47459">
    <property type="entry name" value="HLH, helix-loop-helix DNA-binding domain"/>
    <property type="match status" value="1"/>
</dbReference>
<protein>
    <recommendedName>
        <fullName evidence="6">BHLH domain-containing protein</fullName>
    </recommendedName>
</protein>
<dbReference type="GO" id="GO:0010017">
    <property type="term" value="P:red or far-red light signaling pathway"/>
    <property type="evidence" value="ECO:0007669"/>
    <property type="project" value="UniProtKB-ARBA"/>
</dbReference>
<dbReference type="PANTHER" id="PTHR46807">
    <property type="entry name" value="TRANSCRIPTION FACTOR PIF3"/>
    <property type="match status" value="1"/>
</dbReference>
<dbReference type="PANTHER" id="PTHR46807:SF7">
    <property type="entry name" value="BHLH DOMAIN-CONTAINING PROTEIN"/>
    <property type="match status" value="1"/>
</dbReference>
<keyword evidence="8" id="KW-1185">Reference proteome</keyword>
<evidence type="ECO:0000313" key="7">
    <source>
        <dbReference type="EMBL" id="KAL0008545.1"/>
    </source>
</evidence>
<accession>A0AAW2DHC7</accession>